<dbReference type="InterPro" id="IPR037523">
    <property type="entry name" value="VOC_core"/>
</dbReference>
<dbReference type="InterPro" id="IPR052164">
    <property type="entry name" value="Anthracycline_SecMetBiosynth"/>
</dbReference>
<dbReference type="InterPro" id="IPR004360">
    <property type="entry name" value="Glyas_Fos-R_dOase_dom"/>
</dbReference>
<name>A0A8I1W8L2_PLESH</name>
<dbReference type="SUPFAM" id="SSF54593">
    <property type="entry name" value="Glyoxalase/Bleomycin resistance protein/Dihydroxybiphenyl dioxygenase"/>
    <property type="match status" value="1"/>
</dbReference>
<evidence type="ECO:0000313" key="3">
    <source>
        <dbReference type="Proteomes" id="UP000664658"/>
    </source>
</evidence>
<comment type="caution">
    <text evidence="2">The sequence shown here is derived from an EMBL/GenBank/DDBJ whole genome shotgun (WGS) entry which is preliminary data.</text>
</comment>
<feature type="domain" description="VOC" evidence="1">
    <location>
        <begin position="6"/>
        <end position="116"/>
    </location>
</feature>
<gene>
    <name evidence="2" type="ORF">J2R62_14325</name>
</gene>
<dbReference type="AlphaFoldDB" id="A0A8I1W8L2"/>
<evidence type="ECO:0000259" key="1">
    <source>
        <dbReference type="PROSITE" id="PS51819"/>
    </source>
</evidence>
<dbReference type="Gene3D" id="3.10.180.10">
    <property type="entry name" value="2,3-Dihydroxybiphenyl 1,2-Dioxygenase, domain 1"/>
    <property type="match status" value="1"/>
</dbReference>
<dbReference type="InterPro" id="IPR029068">
    <property type="entry name" value="Glyas_Bleomycin-R_OHBP_Dase"/>
</dbReference>
<dbReference type="PROSITE" id="PS51819">
    <property type="entry name" value="VOC"/>
    <property type="match status" value="1"/>
</dbReference>
<dbReference type="Proteomes" id="UP000664658">
    <property type="component" value="Unassembled WGS sequence"/>
</dbReference>
<accession>A0A8I1W8L2</accession>
<dbReference type="RefSeq" id="WP_039046606.1">
    <property type="nucleotide sequence ID" value="NZ_JAFNAA010000018.1"/>
</dbReference>
<reference evidence="2" key="1">
    <citation type="submission" date="2021-03" db="EMBL/GenBank/DDBJ databases">
        <title>Plesiomonas shigelloides zfcc0051, isolated from zebrafish feces.</title>
        <authorList>
            <person name="Vanderhoek Z."/>
            <person name="Gaulke C."/>
        </authorList>
    </citation>
    <scope>NUCLEOTIDE SEQUENCE</scope>
    <source>
        <strain evidence="2">Zfcc0051</strain>
    </source>
</reference>
<dbReference type="CDD" id="cd07247">
    <property type="entry name" value="SgaA_N_like"/>
    <property type="match status" value="1"/>
</dbReference>
<protein>
    <submittedName>
        <fullName evidence="2">VOC family protein</fullName>
    </submittedName>
</protein>
<sequence length="119" mass="13343">MKKDGKLNYVEFASNDLELTKDFFSKVFGWRFIDYGSEYTAFSDAGLDGGFFKSNLSSKTANGAGLLIFYSSDIEETLRQVVKFGGVITRPIFDFPGGCRFHFTEPSGNEFAVWSETRA</sequence>
<evidence type="ECO:0000313" key="2">
    <source>
        <dbReference type="EMBL" id="MBO1109368.1"/>
    </source>
</evidence>
<proteinExistence type="predicted"/>
<organism evidence="2 3">
    <name type="scientific">Plesiomonas shigelloides</name>
    <name type="common">Aeromonas shigelloides</name>
    <dbReference type="NCBI Taxonomy" id="703"/>
    <lineage>
        <taxon>Bacteria</taxon>
        <taxon>Pseudomonadati</taxon>
        <taxon>Pseudomonadota</taxon>
        <taxon>Gammaproteobacteria</taxon>
        <taxon>Enterobacterales</taxon>
        <taxon>Enterobacteriaceae</taxon>
        <taxon>Plesiomonas</taxon>
    </lineage>
</organism>
<dbReference type="PANTHER" id="PTHR33993:SF1">
    <property type="entry name" value="GLYOXALASE FAMILY PROTEIN"/>
    <property type="match status" value="1"/>
</dbReference>
<dbReference type="PANTHER" id="PTHR33993">
    <property type="entry name" value="GLYOXALASE-RELATED"/>
    <property type="match status" value="1"/>
</dbReference>
<dbReference type="Pfam" id="PF00903">
    <property type="entry name" value="Glyoxalase"/>
    <property type="match status" value="1"/>
</dbReference>
<dbReference type="EMBL" id="JAFNAA010000018">
    <property type="protein sequence ID" value="MBO1109368.1"/>
    <property type="molecule type" value="Genomic_DNA"/>
</dbReference>